<evidence type="ECO:0000256" key="2">
    <source>
        <dbReference type="ARBA" id="ARBA00005982"/>
    </source>
</evidence>
<dbReference type="InterPro" id="IPR020846">
    <property type="entry name" value="MFS_dom"/>
</dbReference>
<dbReference type="Proteomes" id="UP000217465">
    <property type="component" value="Unassembled WGS sequence"/>
</dbReference>
<sequence length="245" mass="26572">MNQTDTKTFFGHPRGLSTLFFTEMWERFSYYGMRAILLYYMYYSVADGGLGFDKATAASIMAIYGSLVYLSSVLGGYISDRVLGSRKTVLYGGILIMLGHIALATPFGKTALFFSIALIIFGTGLLKPNVSDMVGSLYAEKDLRRDAGFSIFVFGINLGAFIAPALVGYLGQEVNFHLGFSLAAVGMLLGLIQYVRDGNKYLSPDSLVPSDPLSATEKSSLIKKAVAALVAITLVLLLLVYCQLI</sequence>
<evidence type="ECO:0000256" key="9">
    <source>
        <dbReference type="SAM" id="Phobius"/>
    </source>
</evidence>
<keyword evidence="3 8" id="KW-0813">Transport</keyword>
<evidence type="ECO:0000256" key="1">
    <source>
        <dbReference type="ARBA" id="ARBA00004651"/>
    </source>
</evidence>
<reference evidence="11 12" key="1">
    <citation type="submission" date="2016-06" db="EMBL/GenBank/DDBJ databases">
        <authorList>
            <person name="Haines A.N."/>
            <person name="Council K.R."/>
        </authorList>
    </citation>
    <scope>NUCLEOTIDE SEQUENCE [LARGE SCALE GENOMIC DNA]</scope>
    <source>
        <strain evidence="11 12">SP158-29</strain>
    </source>
</reference>
<dbReference type="EMBL" id="NSGR01000008">
    <property type="protein sequence ID" value="PCH12344.1"/>
    <property type="molecule type" value="Genomic_DNA"/>
</dbReference>
<dbReference type="Pfam" id="PF00854">
    <property type="entry name" value="PTR2"/>
    <property type="match status" value="1"/>
</dbReference>
<feature type="transmembrane region" description="Helical" evidence="9">
    <location>
        <begin position="57"/>
        <end position="77"/>
    </location>
</feature>
<dbReference type="AlphaFoldDB" id="A0A854WQF7"/>
<evidence type="ECO:0000313" key="11">
    <source>
        <dbReference type="EMBL" id="PCH12344.1"/>
    </source>
</evidence>
<organism evidence="11 12">
    <name type="scientific">Streptococcus parauberis</name>
    <dbReference type="NCBI Taxonomy" id="1348"/>
    <lineage>
        <taxon>Bacteria</taxon>
        <taxon>Bacillati</taxon>
        <taxon>Bacillota</taxon>
        <taxon>Bacilli</taxon>
        <taxon>Lactobacillales</taxon>
        <taxon>Streptococcaceae</taxon>
        <taxon>Streptococcus</taxon>
    </lineage>
</organism>
<dbReference type="PROSITE" id="PS50850">
    <property type="entry name" value="MFS"/>
    <property type="match status" value="1"/>
</dbReference>
<comment type="similarity">
    <text evidence="2 8">Belongs to the major facilitator superfamily. Proton-dependent oligopeptide transporter (POT/PTR) (TC 2.A.17) family.</text>
</comment>
<keyword evidence="6 9" id="KW-1133">Transmembrane helix</keyword>
<dbReference type="PANTHER" id="PTHR23517:SF15">
    <property type="entry name" value="PROTON-DEPENDENT OLIGOPEPTIDE FAMILY TRANSPORT PROTEIN"/>
    <property type="match status" value="1"/>
</dbReference>
<keyword evidence="7 9" id="KW-0472">Membrane</keyword>
<dbReference type="PROSITE" id="PS01022">
    <property type="entry name" value="PTR2_1"/>
    <property type="match status" value="1"/>
</dbReference>
<proteinExistence type="inferred from homology"/>
<evidence type="ECO:0000256" key="5">
    <source>
        <dbReference type="ARBA" id="ARBA00022692"/>
    </source>
</evidence>
<evidence type="ECO:0000256" key="8">
    <source>
        <dbReference type="RuleBase" id="RU003755"/>
    </source>
</evidence>
<evidence type="ECO:0000256" key="6">
    <source>
        <dbReference type="ARBA" id="ARBA00022989"/>
    </source>
</evidence>
<name>A0A854WQF7_9STRE</name>
<feature type="transmembrane region" description="Helical" evidence="9">
    <location>
        <begin position="225"/>
        <end position="244"/>
    </location>
</feature>
<feature type="transmembrane region" description="Helical" evidence="9">
    <location>
        <begin position="149"/>
        <end position="170"/>
    </location>
</feature>
<evidence type="ECO:0000256" key="7">
    <source>
        <dbReference type="ARBA" id="ARBA00023136"/>
    </source>
</evidence>
<feature type="transmembrane region" description="Helical" evidence="9">
    <location>
        <begin position="89"/>
        <end position="105"/>
    </location>
</feature>
<evidence type="ECO:0000256" key="4">
    <source>
        <dbReference type="ARBA" id="ARBA00022475"/>
    </source>
</evidence>
<comment type="subcellular location">
    <subcellularLocation>
        <location evidence="1">Cell membrane</location>
        <topology evidence="1">Multi-pass membrane protein</topology>
    </subcellularLocation>
    <subcellularLocation>
        <location evidence="8">Membrane</location>
        <topology evidence="8">Multi-pass membrane protein</topology>
    </subcellularLocation>
</comment>
<comment type="caution">
    <text evidence="11">The sequence shown here is derived from an EMBL/GenBank/DDBJ whole genome shotgun (WGS) entry which is preliminary data.</text>
</comment>
<dbReference type="GO" id="GO:0006857">
    <property type="term" value="P:oligopeptide transport"/>
    <property type="evidence" value="ECO:0007669"/>
    <property type="project" value="InterPro"/>
</dbReference>
<dbReference type="InterPro" id="IPR036259">
    <property type="entry name" value="MFS_trans_sf"/>
</dbReference>
<dbReference type="GO" id="GO:0005886">
    <property type="term" value="C:plasma membrane"/>
    <property type="evidence" value="ECO:0007669"/>
    <property type="project" value="UniProtKB-SubCell"/>
</dbReference>
<evidence type="ECO:0000259" key="10">
    <source>
        <dbReference type="PROSITE" id="PS50850"/>
    </source>
</evidence>
<dbReference type="InterPro" id="IPR050171">
    <property type="entry name" value="MFS_Transporters"/>
</dbReference>
<gene>
    <name evidence="11" type="primary">dtpT_2</name>
    <name evidence="11" type="ORF">A9Y57_01059</name>
</gene>
<dbReference type="SUPFAM" id="SSF103473">
    <property type="entry name" value="MFS general substrate transporter"/>
    <property type="match status" value="1"/>
</dbReference>
<dbReference type="GO" id="GO:1904680">
    <property type="term" value="F:peptide transmembrane transporter activity"/>
    <property type="evidence" value="ECO:0007669"/>
    <property type="project" value="InterPro"/>
</dbReference>
<keyword evidence="4" id="KW-1003">Cell membrane</keyword>
<feature type="domain" description="Major facilitator superfamily (MFS) profile" evidence="10">
    <location>
        <begin position="1"/>
        <end position="245"/>
    </location>
</feature>
<evidence type="ECO:0000313" key="12">
    <source>
        <dbReference type="Proteomes" id="UP000217465"/>
    </source>
</evidence>
<feature type="transmembrane region" description="Helical" evidence="9">
    <location>
        <begin position="176"/>
        <end position="195"/>
    </location>
</feature>
<keyword evidence="5 8" id="KW-0812">Transmembrane</keyword>
<dbReference type="PROSITE" id="PS01023">
    <property type="entry name" value="PTR2_2"/>
    <property type="match status" value="1"/>
</dbReference>
<dbReference type="InterPro" id="IPR018456">
    <property type="entry name" value="PTR2_symporter_CS"/>
</dbReference>
<dbReference type="NCBIfam" id="TIGR00924">
    <property type="entry name" value="yjdL_sub1_fam"/>
    <property type="match status" value="1"/>
</dbReference>
<dbReference type="InterPro" id="IPR000109">
    <property type="entry name" value="POT_fam"/>
</dbReference>
<dbReference type="CDD" id="cd17346">
    <property type="entry name" value="MFS_DtpA_like"/>
    <property type="match status" value="1"/>
</dbReference>
<dbReference type="PANTHER" id="PTHR23517">
    <property type="entry name" value="RESISTANCE PROTEIN MDTM, PUTATIVE-RELATED-RELATED"/>
    <property type="match status" value="1"/>
</dbReference>
<accession>A0A854WQF7</accession>
<dbReference type="Gene3D" id="1.20.1250.20">
    <property type="entry name" value="MFS general substrate transporter like domains"/>
    <property type="match status" value="1"/>
</dbReference>
<evidence type="ECO:0000256" key="3">
    <source>
        <dbReference type="ARBA" id="ARBA00022448"/>
    </source>
</evidence>
<dbReference type="InterPro" id="IPR005279">
    <property type="entry name" value="Dipep/tripep_permease"/>
</dbReference>
<protein>
    <submittedName>
        <fullName evidence="11">Di-/tripeptide transporter</fullName>
    </submittedName>
</protein>
<feature type="transmembrane region" description="Helical" evidence="9">
    <location>
        <begin position="28"/>
        <end position="45"/>
    </location>
</feature>